<name>A0A8S2TRT9_9BILA</name>
<dbReference type="AlphaFoldDB" id="A0A8S2TRT9"/>
<sequence length="367" mass="41728">MHSHHNDVDETESQTSPMVEDSRTCAQNIGYQLDDEKYYDIPDETIESPSESDSEIHDDDDDNDGDDDILEFINTFDVHRERILYKSCKLTIYEACIEIVKLARELNLNKKQIQSLLNGLCNLLPTENKLPRTVPCLLKIVNIDCSKKVTYYCRECFHPLLSVQQSVCTYGCSLNNQHRSFKNLSELVICDVKQEIAKIYKNLPSSKLNKLTLMLHTDGAPVTKVGGKSLWPIQCTLVEIPQPLRDFMDTTMMLGAWLGGTHPSRGLLWSKIVEQIHELFKTGITITADDGEKVMFAIRAQLVTFDLPALAQNCNIIQFNGYDACPDCDIHGIAIERQAFYPFSKLLSTPKTDRDYMTFSLQKSMVK</sequence>
<evidence type="ECO:0000313" key="2">
    <source>
        <dbReference type="EMBL" id="CAF4302766.1"/>
    </source>
</evidence>
<dbReference type="EMBL" id="CAJOBH010036004">
    <property type="protein sequence ID" value="CAF4302766.1"/>
    <property type="molecule type" value="Genomic_DNA"/>
</dbReference>
<reference evidence="2" key="1">
    <citation type="submission" date="2021-02" db="EMBL/GenBank/DDBJ databases">
        <authorList>
            <person name="Nowell W R."/>
        </authorList>
    </citation>
    <scope>NUCLEOTIDE SEQUENCE</scope>
</reference>
<gene>
    <name evidence="2" type="ORF">BYL167_LOCUS27562</name>
</gene>
<organism evidence="2 3">
    <name type="scientific">Rotaria magnacalcarata</name>
    <dbReference type="NCBI Taxonomy" id="392030"/>
    <lineage>
        <taxon>Eukaryota</taxon>
        <taxon>Metazoa</taxon>
        <taxon>Spiralia</taxon>
        <taxon>Gnathifera</taxon>
        <taxon>Rotifera</taxon>
        <taxon>Eurotatoria</taxon>
        <taxon>Bdelloidea</taxon>
        <taxon>Philodinida</taxon>
        <taxon>Philodinidae</taxon>
        <taxon>Rotaria</taxon>
    </lineage>
</organism>
<evidence type="ECO:0000256" key="1">
    <source>
        <dbReference type="SAM" id="MobiDB-lite"/>
    </source>
</evidence>
<protein>
    <recommendedName>
        <fullName evidence="4">Transposase domain-containing protein</fullName>
    </recommendedName>
</protein>
<evidence type="ECO:0008006" key="4">
    <source>
        <dbReference type="Google" id="ProtNLM"/>
    </source>
</evidence>
<dbReference type="Proteomes" id="UP000681967">
    <property type="component" value="Unassembled WGS sequence"/>
</dbReference>
<feature type="compositionally biased region" description="Acidic residues" evidence="1">
    <location>
        <begin position="41"/>
        <end position="64"/>
    </location>
</feature>
<feature type="region of interest" description="Disordered" evidence="1">
    <location>
        <begin position="1"/>
        <end position="64"/>
    </location>
</feature>
<comment type="caution">
    <text evidence="2">The sequence shown here is derived from an EMBL/GenBank/DDBJ whole genome shotgun (WGS) entry which is preliminary data.</text>
</comment>
<accession>A0A8S2TRT9</accession>
<proteinExistence type="predicted"/>
<evidence type="ECO:0000313" key="3">
    <source>
        <dbReference type="Proteomes" id="UP000681967"/>
    </source>
</evidence>